<dbReference type="AlphaFoldDB" id="F0QQJ5"/>
<dbReference type="Proteomes" id="UP000007484">
    <property type="component" value="Chromosome"/>
</dbReference>
<proteinExistence type="predicted"/>
<dbReference type="EMBL" id="CP002525">
    <property type="protein sequence ID" value="ADX97765.1"/>
    <property type="molecule type" value="Genomic_DNA"/>
</dbReference>
<evidence type="ECO:0000313" key="2">
    <source>
        <dbReference type="Proteomes" id="UP000007484"/>
    </source>
</evidence>
<reference evidence="1 2" key="1">
    <citation type="journal article" date="2011" name="J. Bacteriol.">
        <title>Complete genome sequences of two hemotropic Mycoplasmas, Mycoplasma haemofelis strain Ohio2 and Mycoplasma suis strain Illinois.</title>
        <authorList>
            <person name="Messick J.B."/>
            <person name="Santos A.P."/>
            <person name="Guimaraes A.M."/>
        </authorList>
    </citation>
    <scope>NUCLEOTIDE SEQUENCE [LARGE SCALE GENOMIC DNA]</scope>
    <source>
        <strain evidence="1 2">Illinois</strain>
    </source>
</reference>
<dbReference type="STRING" id="768700.MSU_0221"/>
<protein>
    <submittedName>
        <fullName evidence="1">Uncharacterized protein</fullName>
    </submittedName>
</protein>
<sequence length="119" mass="13815">MNQPICNYWIDTAAIKDGTLGNMDKGECLEIINSSGKGINLEKPFKFAKAEQKHMSNIIRRFFKSSIEGELPWEKYSLTDSEWTFNNEWLCNNSREENENIEVVSCQKLGQEELKKKFS</sequence>
<dbReference type="HOGENOM" id="CLU_2058811_0_0_14"/>
<evidence type="ECO:0000313" key="1">
    <source>
        <dbReference type="EMBL" id="ADX97765.1"/>
    </source>
</evidence>
<accession>F0QQJ5</accession>
<organism evidence="1 2">
    <name type="scientific">Mycoplasma suis (strain Illinois)</name>
    <dbReference type="NCBI Taxonomy" id="768700"/>
    <lineage>
        <taxon>Bacteria</taxon>
        <taxon>Bacillati</taxon>
        <taxon>Mycoplasmatota</taxon>
        <taxon>Mollicutes</taxon>
        <taxon>Mycoplasmataceae</taxon>
        <taxon>Mycoplasma</taxon>
    </lineage>
</organism>
<gene>
    <name evidence="1" type="ordered locus">MSU_0221</name>
</gene>
<keyword evidence="2" id="KW-1185">Reference proteome</keyword>
<name>F0QQJ5_MYCSL</name>
<dbReference type="KEGG" id="mss:MSU_0221"/>